<dbReference type="AlphaFoldDB" id="A0A348AH55"/>
<dbReference type="Proteomes" id="UP000276437">
    <property type="component" value="Chromosome"/>
</dbReference>
<dbReference type="Gene3D" id="1.20.1330.10">
    <property type="entry name" value="f41 fragment of flagellin, N-terminal domain"/>
    <property type="match status" value="2"/>
</dbReference>
<evidence type="ECO:0000259" key="4">
    <source>
        <dbReference type="Pfam" id="PF00669"/>
    </source>
</evidence>
<dbReference type="RefSeq" id="WP_126307090.1">
    <property type="nucleotide sequence ID" value="NZ_AP018449.1"/>
</dbReference>
<dbReference type="GO" id="GO:0009424">
    <property type="term" value="C:bacterial-type flagellum hook"/>
    <property type="evidence" value="ECO:0007669"/>
    <property type="project" value="InterPro"/>
</dbReference>
<dbReference type="GO" id="GO:0005198">
    <property type="term" value="F:structural molecule activity"/>
    <property type="evidence" value="ECO:0007669"/>
    <property type="project" value="InterPro"/>
</dbReference>
<keyword evidence="6" id="KW-0966">Cell projection</keyword>
<feature type="domain" description="Flagellin N-terminal" evidence="4">
    <location>
        <begin position="7"/>
        <end position="140"/>
    </location>
</feature>
<dbReference type="InterPro" id="IPR046358">
    <property type="entry name" value="Flagellin_C"/>
</dbReference>
<name>A0A348AH55_9FIRM</name>
<dbReference type="Pfam" id="PF00669">
    <property type="entry name" value="Flagellin_N"/>
    <property type="match status" value="1"/>
</dbReference>
<dbReference type="SUPFAM" id="SSF64518">
    <property type="entry name" value="Phase 1 flagellin"/>
    <property type="match status" value="1"/>
</dbReference>
<dbReference type="EMBL" id="AP018449">
    <property type="protein sequence ID" value="BBB90403.1"/>
    <property type="molecule type" value="Genomic_DNA"/>
</dbReference>
<evidence type="ECO:0000256" key="3">
    <source>
        <dbReference type="ARBA" id="ARBA00023143"/>
    </source>
</evidence>
<accession>A0A348AH55</accession>
<feature type="domain" description="Flagellin C-terminal" evidence="5">
    <location>
        <begin position="365"/>
        <end position="444"/>
    </location>
</feature>
<dbReference type="InterPro" id="IPR001492">
    <property type="entry name" value="Flagellin"/>
</dbReference>
<evidence type="ECO:0000313" key="7">
    <source>
        <dbReference type="Proteomes" id="UP000276437"/>
    </source>
</evidence>
<comment type="similarity">
    <text evidence="2">Belongs to the bacterial flagellin family.</text>
</comment>
<keyword evidence="3" id="KW-0975">Bacterial flagellum</keyword>
<evidence type="ECO:0000256" key="1">
    <source>
        <dbReference type="ARBA" id="ARBA00004365"/>
    </source>
</evidence>
<keyword evidence="6" id="KW-0282">Flagellum</keyword>
<keyword evidence="7" id="KW-1185">Reference proteome</keyword>
<dbReference type="InterPro" id="IPR001029">
    <property type="entry name" value="Flagellin_N"/>
</dbReference>
<protein>
    <submittedName>
        <fullName evidence="6">Flagellar hook-associated protein 3</fullName>
    </submittedName>
</protein>
<comment type="subcellular location">
    <subcellularLocation>
        <location evidence="1">Bacterial flagellum</location>
    </subcellularLocation>
</comment>
<dbReference type="Pfam" id="PF00700">
    <property type="entry name" value="Flagellin_C"/>
    <property type="match status" value="1"/>
</dbReference>
<reference evidence="6 7" key="1">
    <citation type="journal article" date="2018" name="Int. J. Syst. Evol. Microbiol.">
        <title>Methylomusa anaerophila gen. nov., sp. nov., an anaerobic methanol-utilizing bacterium isolated from a microbial fuel cell.</title>
        <authorList>
            <person name="Amano N."/>
            <person name="Yamamuro A."/>
            <person name="Miyahara M."/>
            <person name="Kouzuma A."/>
            <person name="Abe T."/>
            <person name="Watanabe K."/>
        </authorList>
    </citation>
    <scope>NUCLEOTIDE SEQUENCE [LARGE SCALE GENOMIC DNA]</scope>
    <source>
        <strain evidence="6 7">MMFC1</strain>
    </source>
</reference>
<dbReference type="KEGG" id="mana:MAMMFC1_01054"/>
<evidence type="ECO:0000259" key="5">
    <source>
        <dbReference type="Pfam" id="PF00700"/>
    </source>
</evidence>
<dbReference type="PANTHER" id="PTHR42792">
    <property type="entry name" value="FLAGELLIN"/>
    <property type="match status" value="1"/>
</dbReference>
<proteinExistence type="inferred from homology"/>
<organism evidence="6 7">
    <name type="scientific">Methylomusa anaerophila</name>
    <dbReference type="NCBI Taxonomy" id="1930071"/>
    <lineage>
        <taxon>Bacteria</taxon>
        <taxon>Bacillati</taxon>
        <taxon>Bacillota</taxon>
        <taxon>Negativicutes</taxon>
        <taxon>Selenomonadales</taxon>
        <taxon>Sporomusaceae</taxon>
        <taxon>Methylomusa</taxon>
    </lineage>
</organism>
<gene>
    <name evidence="6" type="primary">flgL_1</name>
    <name evidence="6" type="ORF">MAMMFC1_01054</name>
</gene>
<dbReference type="InterPro" id="IPR013384">
    <property type="entry name" value="Flagell_FlgL"/>
</dbReference>
<dbReference type="NCBIfam" id="TIGR02550">
    <property type="entry name" value="flagell_flgL"/>
    <property type="match status" value="1"/>
</dbReference>
<evidence type="ECO:0000313" key="6">
    <source>
        <dbReference type="EMBL" id="BBB90403.1"/>
    </source>
</evidence>
<dbReference type="OrthoDB" id="9758307at2"/>
<dbReference type="GO" id="GO:0071973">
    <property type="term" value="P:bacterial-type flagellum-dependent cell motility"/>
    <property type="evidence" value="ECO:0007669"/>
    <property type="project" value="InterPro"/>
</dbReference>
<evidence type="ECO:0000256" key="2">
    <source>
        <dbReference type="ARBA" id="ARBA00005709"/>
    </source>
</evidence>
<keyword evidence="6" id="KW-0969">Cilium</keyword>
<dbReference type="PANTHER" id="PTHR42792:SF1">
    <property type="entry name" value="FLAGELLAR HOOK-ASSOCIATED PROTEIN 3"/>
    <property type="match status" value="1"/>
</dbReference>
<sequence length="446" mass="46790">MRITDGMMVANTVSNINKNARRLSEAINRESTQKKIQLASDDPIVATRAIKYRNYVAKIEQYQKNVSAASSWQKTSNDALSDLGDIIQRVRELTVQASSDTLSDQDKAAIKTEVTQLQAQLVQVMNTSYAGRYAFGGYATDAAPYALVTAKAGTATYNDTGYAGDGSAIAAISGLTADTYTLSVATGSNGTDYLLQLTDSSGNVVAAADNVTATTIAAGGVKLTGTASDGTDVTITMAANTGTIAAGTSMTFDAAECNAVTFKGKYISIVGADSFSVTDAEMYVSNGTQAIYYNIGYGAQIAVNVEGQNVTGTAGDDTSLFDTVAKLMLGLDGKTTCYKADVDETTGTASVATETFTLDGLLTDLDTDYDRVLTAQADLGARMNYVDMATDRLANDYTNYTTLLSNNEDVDAALASTDVSTAEYVYEASLTVGAKAITKSLVDYIA</sequence>